<reference evidence="1 2" key="1">
    <citation type="submission" date="2019-01" db="EMBL/GenBank/DDBJ databases">
        <title>Draft genome sequences of three monokaryotic isolates of the white-rot basidiomycete fungus Dichomitus squalens.</title>
        <authorList>
            <consortium name="DOE Joint Genome Institute"/>
            <person name="Lopez S.C."/>
            <person name="Andreopoulos B."/>
            <person name="Pangilinan J."/>
            <person name="Lipzen A."/>
            <person name="Riley R."/>
            <person name="Ahrendt S."/>
            <person name="Ng V."/>
            <person name="Barry K."/>
            <person name="Daum C."/>
            <person name="Grigoriev I.V."/>
            <person name="Hilden K.S."/>
            <person name="Makela M.R."/>
            <person name="de Vries R.P."/>
        </authorList>
    </citation>
    <scope>NUCLEOTIDE SEQUENCE [LARGE SCALE GENOMIC DNA]</scope>
    <source>
        <strain evidence="1 2">CBS 464.89</strain>
    </source>
</reference>
<dbReference type="AlphaFoldDB" id="A0A4Q9PP25"/>
<accession>A0A4Q9PP25</accession>
<organism evidence="1 2">
    <name type="scientific">Dichomitus squalens</name>
    <dbReference type="NCBI Taxonomy" id="114155"/>
    <lineage>
        <taxon>Eukaryota</taxon>
        <taxon>Fungi</taxon>
        <taxon>Dikarya</taxon>
        <taxon>Basidiomycota</taxon>
        <taxon>Agaricomycotina</taxon>
        <taxon>Agaricomycetes</taxon>
        <taxon>Polyporales</taxon>
        <taxon>Polyporaceae</taxon>
        <taxon>Dichomitus</taxon>
    </lineage>
</organism>
<sequence>MCYHQVQPTTFNPPQPSLLCVATTELIAAADIIIRHVPFVCSAQNKILLPVPFHPAVTELCN</sequence>
<evidence type="ECO:0000313" key="2">
    <source>
        <dbReference type="Proteomes" id="UP000292082"/>
    </source>
</evidence>
<keyword evidence="2" id="KW-1185">Reference proteome</keyword>
<dbReference type="EMBL" id="ML145157">
    <property type="protein sequence ID" value="TBU56082.1"/>
    <property type="molecule type" value="Genomic_DNA"/>
</dbReference>
<evidence type="ECO:0000313" key="1">
    <source>
        <dbReference type="EMBL" id="TBU56082.1"/>
    </source>
</evidence>
<protein>
    <submittedName>
        <fullName evidence="1">Uncharacterized protein</fullName>
    </submittedName>
</protein>
<proteinExistence type="predicted"/>
<feature type="non-terminal residue" evidence="1">
    <location>
        <position position="62"/>
    </location>
</feature>
<dbReference type="Proteomes" id="UP000292082">
    <property type="component" value="Unassembled WGS sequence"/>
</dbReference>
<name>A0A4Q9PP25_9APHY</name>
<gene>
    <name evidence="1" type="ORF">BD310DRAFT_765840</name>
</gene>